<feature type="compositionally biased region" description="Basic and acidic residues" evidence="4">
    <location>
        <begin position="298"/>
        <end position="308"/>
    </location>
</feature>
<feature type="region of interest" description="Disordered" evidence="4">
    <location>
        <begin position="284"/>
        <end position="330"/>
    </location>
</feature>
<evidence type="ECO:0000313" key="6">
    <source>
        <dbReference type="EMBL" id="KAJ8319823.1"/>
    </source>
</evidence>
<keyword evidence="5" id="KW-1133">Transmembrane helix</keyword>
<feature type="region of interest" description="Disordered" evidence="4">
    <location>
        <begin position="220"/>
        <end position="247"/>
    </location>
</feature>
<proteinExistence type="predicted"/>
<dbReference type="PANTHER" id="PTHR22914:SF42">
    <property type="entry name" value="CHITIN SYNTHASE"/>
    <property type="match status" value="1"/>
</dbReference>
<feature type="transmembrane region" description="Helical" evidence="5">
    <location>
        <begin position="101"/>
        <end position="121"/>
    </location>
</feature>
<reference evidence="6 7" key="1">
    <citation type="submission" date="2022-12" db="EMBL/GenBank/DDBJ databases">
        <title>Chromosome-level genome of Tegillarca granosa.</title>
        <authorList>
            <person name="Kim J."/>
        </authorList>
    </citation>
    <scope>NUCLEOTIDE SEQUENCE [LARGE SCALE GENOMIC DNA]</scope>
    <source>
        <strain evidence="6">Teg-2019</strain>
        <tissue evidence="6">Adductor muscle</tissue>
    </source>
</reference>
<evidence type="ECO:0000256" key="5">
    <source>
        <dbReference type="SAM" id="Phobius"/>
    </source>
</evidence>
<dbReference type="EMBL" id="JARBDR010000141">
    <property type="protein sequence ID" value="KAJ8319823.1"/>
    <property type="molecule type" value="Genomic_DNA"/>
</dbReference>
<keyword evidence="3 5" id="KW-0472">Membrane</keyword>
<name>A0ABQ9FRE0_TEGGR</name>
<evidence type="ECO:0000256" key="1">
    <source>
        <dbReference type="ARBA" id="ARBA00004141"/>
    </source>
</evidence>
<dbReference type="Proteomes" id="UP001217089">
    <property type="component" value="Unassembled WGS sequence"/>
</dbReference>
<protein>
    <submittedName>
        <fullName evidence="6">Uncharacterized protein</fullName>
    </submittedName>
</protein>
<gene>
    <name evidence="6" type="ORF">KUTeg_001410</name>
</gene>
<evidence type="ECO:0000256" key="4">
    <source>
        <dbReference type="SAM" id="MobiDB-lite"/>
    </source>
</evidence>
<dbReference type="PANTHER" id="PTHR22914">
    <property type="entry name" value="CHITIN SYNTHASE"/>
    <property type="match status" value="1"/>
</dbReference>
<comment type="caution">
    <text evidence="6">The sequence shown here is derived from an EMBL/GenBank/DDBJ whole genome shotgun (WGS) entry which is preliminary data.</text>
</comment>
<keyword evidence="2 5" id="KW-0812">Transmembrane</keyword>
<sequence length="330" mass="38131">MGVKVVVILILRQRLHYKQVMFTLLIIGNNPLYETKALPQEDETPFWIHDMDLGHGKIRYIGKEEKLFWKDLVRKYLFPLENDESRQKQMQQELIMLRNKMCLMFFMMNALFIVIIFALQYSNATDKGTGLSIPLPCNDLDTGEPLSLEPISLLFMAVFGIALLIQFIAMFFHRLATFLHIMSSTEVNCMKPNQNEITAMDIASKVQLVKEMQSFVDDDDTRSISTVGSDIDEDSSMTQDDTPKMKRKKTVIRLTRRKRQQQHHAGSLGGKFLRNFLEMAKDLEKEEKENKYSSPKSNDSKKSKNSDKKRSKKALKAMEALGAKQRICFN</sequence>
<evidence type="ECO:0000256" key="3">
    <source>
        <dbReference type="ARBA" id="ARBA00023136"/>
    </source>
</evidence>
<evidence type="ECO:0000256" key="2">
    <source>
        <dbReference type="ARBA" id="ARBA00022692"/>
    </source>
</evidence>
<dbReference type="InterPro" id="IPR004835">
    <property type="entry name" value="Chitin_synth"/>
</dbReference>
<feature type="transmembrane region" description="Helical" evidence="5">
    <location>
        <begin position="151"/>
        <end position="172"/>
    </location>
</feature>
<evidence type="ECO:0000313" key="7">
    <source>
        <dbReference type="Proteomes" id="UP001217089"/>
    </source>
</evidence>
<keyword evidence="7" id="KW-1185">Reference proteome</keyword>
<organism evidence="6 7">
    <name type="scientific">Tegillarca granosa</name>
    <name type="common">Malaysian cockle</name>
    <name type="synonym">Anadara granosa</name>
    <dbReference type="NCBI Taxonomy" id="220873"/>
    <lineage>
        <taxon>Eukaryota</taxon>
        <taxon>Metazoa</taxon>
        <taxon>Spiralia</taxon>
        <taxon>Lophotrochozoa</taxon>
        <taxon>Mollusca</taxon>
        <taxon>Bivalvia</taxon>
        <taxon>Autobranchia</taxon>
        <taxon>Pteriomorphia</taxon>
        <taxon>Arcoida</taxon>
        <taxon>Arcoidea</taxon>
        <taxon>Arcidae</taxon>
        <taxon>Tegillarca</taxon>
    </lineage>
</organism>
<comment type="subcellular location">
    <subcellularLocation>
        <location evidence="1">Membrane</location>
        <topology evidence="1">Multi-pass membrane protein</topology>
    </subcellularLocation>
</comment>
<accession>A0ABQ9FRE0</accession>